<dbReference type="InterPro" id="IPR036388">
    <property type="entry name" value="WH-like_DNA-bd_sf"/>
</dbReference>
<evidence type="ECO:0000256" key="6">
    <source>
        <dbReference type="PROSITE-ProRule" id="PRU00089"/>
    </source>
</evidence>
<dbReference type="SMART" id="SM00339">
    <property type="entry name" value="FH"/>
    <property type="match status" value="1"/>
</dbReference>
<dbReference type="GO" id="GO:0000978">
    <property type="term" value="F:RNA polymerase II cis-regulatory region sequence-specific DNA binding"/>
    <property type="evidence" value="ECO:0007669"/>
    <property type="project" value="TreeGrafter"/>
</dbReference>
<keyword evidence="5 6" id="KW-0539">Nucleus</keyword>
<evidence type="ECO:0000256" key="3">
    <source>
        <dbReference type="ARBA" id="ARBA00023125"/>
    </source>
</evidence>
<name>A0A3N4JGQ6_9PEZI</name>
<dbReference type="GO" id="GO:0005634">
    <property type="term" value="C:nucleus"/>
    <property type="evidence" value="ECO:0007669"/>
    <property type="project" value="UniProtKB-SubCell"/>
</dbReference>
<protein>
    <recommendedName>
        <fullName evidence="8">Fork-head domain-containing protein</fullName>
    </recommendedName>
</protein>
<feature type="region of interest" description="Disordered" evidence="7">
    <location>
        <begin position="1"/>
        <end position="70"/>
    </location>
</feature>
<dbReference type="InterPro" id="IPR001766">
    <property type="entry name" value="Fork_head_dom"/>
</dbReference>
<reference evidence="9 10" key="1">
    <citation type="journal article" date="2018" name="Nat. Ecol. Evol.">
        <title>Pezizomycetes genomes reveal the molecular basis of ectomycorrhizal truffle lifestyle.</title>
        <authorList>
            <person name="Murat C."/>
            <person name="Payen T."/>
            <person name="Noel B."/>
            <person name="Kuo A."/>
            <person name="Morin E."/>
            <person name="Chen J."/>
            <person name="Kohler A."/>
            <person name="Krizsan K."/>
            <person name="Balestrini R."/>
            <person name="Da Silva C."/>
            <person name="Montanini B."/>
            <person name="Hainaut M."/>
            <person name="Levati E."/>
            <person name="Barry K.W."/>
            <person name="Belfiori B."/>
            <person name="Cichocki N."/>
            <person name="Clum A."/>
            <person name="Dockter R.B."/>
            <person name="Fauchery L."/>
            <person name="Guy J."/>
            <person name="Iotti M."/>
            <person name="Le Tacon F."/>
            <person name="Lindquist E.A."/>
            <person name="Lipzen A."/>
            <person name="Malagnac F."/>
            <person name="Mello A."/>
            <person name="Molinier V."/>
            <person name="Miyauchi S."/>
            <person name="Poulain J."/>
            <person name="Riccioni C."/>
            <person name="Rubini A."/>
            <person name="Sitrit Y."/>
            <person name="Splivallo R."/>
            <person name="Traeger S."/>
            <person name="Wang M."/>
            <person name="Zifcakova L."/>
            <person name="Wipf D."/>
            <person name="Zambonelli A."/>
            <person name="Paolocci F."/>
            <person name="Nowrousian M."/>
            <person name="Ottonello S."/>
            <person name="Baldrian P."/>
            <person name="Spatafora J.W."/>
            <person name="Henrissat B."/>
            <person name="Nagy L.G."/>
            <person name="Aury J.M."/>
            <person name="Wincker P."/>
            <person name="Grigoriev I.V."/>
            <person name="Bonfante P."/>
            <person name="Martin F.M."/>
        </authorList>
    </citation>
    <scope>NUCLEOTIDE SEQUENCE [LARGE SCALE GENOMIC DNA]</scope>
    <source>
        <strain evidence="9 10">120613-1</strain>
    </source>
</reference>
<dbReference type="CDD" id="cd00059">
    <property type="entry name" value="FH_FOX"/>
    <property type="match status" value="1"/>
</dbReference>
<evidence type="ECO:0000313" key="10">
    <source>
        <dbReference type="Proteomes" id="UP000276215"/>
    </source>
</evidence>
<evidence type="ECO:0000313" key="9">
    <source>
        <dbReference type="EMBL" id="RPA97455.1"/>
    </source>
</evidence>
<evidence type="ECO:0000256" key="7">
    <source>
        <dbReference type="SAM" id="MobiDB-lite"/>
    </source>
</evidence>
<dbReference type="STRING" id="1336337.A0A3N4JGQ6"/>
<dbReference type="PANTHER" id="PTHR45881:SF5">
    <property type="entry name" value="FORK-HEAD DOMAIN-CONTAINING PROTEIN"/>
    <property type="match status" value="1"/>
</dbReference>
<dbReference type="OrthoDB" id="5954824at2759"/>
<feature type="region of interest" description="Disordered" evidence="7">
    <location>
        <begin position="169"/>
        <end position="269"/>
    </location>
</feature>
<proteinExistence type="predicted"/>
<dbReference type="SUPFAM" id="SSF46785">
    <property type="entry name" value="Winged helix' DNA-binding domain"/>
    <property type="match status" value="1"/>
</dbReference>
<feature type="compositionally biased region" description="Basic residues" evidence="7">
    <location>
        <begin position="196"/>
        <end position="205"/>
    </location>
</feature>
<dbReference type="GO" id="GO:0000981">
    <property type="term" value="F:DNA-binding transcription factor activity, RNA polymerase II-specific"/>
    <property type="evidence" value="ECO:0007669"/>
    <property type="project" value="TreeGrafter"/>
</dbReference>
<dbReference type="PANTHER" id="PTHR45881">
    <property type="entry name" value="CHECKPOINT SUPPRESSOR 1-LIKE, ISOFORM A-RELATED"/>
    <property type="match status" value="1"/>
</dbReference>
<evidence type="ECO:0000256" key="2">
    <source>
        <dbReference type="ARBA" id="ARBA00023015"/>
    </source>
</evidence>
<evidence type="ECO:0000256" key="1">
    <source>
        <dbReference type="ARBA" id="ARBA00004123"/>
    </source>
</evidence>
<keyword evidence="4" id="KW-0804">Transcription</keyword>
<sequence>MPEQMEHEAEELTEDDEEPFLSPRQTSDLAPSSQVDDEDYLPDLSEDVGKMDSQNKQYHQHQHRQEELSRQQNSLNIAVADPDDDAPYAVLIYRALMSTPTRRMVLSQIYDYFREKIPKFRKIKGRGWMNSIRHNLSMNGAFLKEDRPPEDPGKGYIWVLSKEAEVDGVKSTTRYRKSPPNAKKRATDEFYLRGSTVKRRRKSTRKGAASKPASSPCPSESTGQIAEQGGSESQQAHEQQSMDSPPLPEGFFKREDTDTQPAGMHVFNDQDHPGLAAIYANEERMLLAQATRASVAVQQVDYSNCYSSFPHDGTSETLYNSEDEGFDSLEEDCWQFCLNNDGTTDGNSDNFSEEFTLVTQK</sequence>
<feature type="compositionally biased region" description="Low complexity" evidence="7">
    <location>
        <begin position="206"/>
        <end position="221"/>
    </location>
</feature>
<feature type="compositionally biased region" description="Acidic residues" evidence="7">
    <location>
        <begin position="8"/>
        <end position="19"/>
    </location>
</feature>
<dbReference type="PROSITE" id="PS50039">
    <property type="entry name" value="FORK_HEAD_3"/>
    <property type="match status" value="1"/>
</dbReference>
<feature type="compositionally biased region" description="Polar residues" evidence="7">
    <location>
        <begin position="222"/>
        <end position="243"/>
    </location>
</feature>
<keyword evidence="10" id="KW-1185">Reference proteome</keyword>
<feature type="DNA-binding region" description="Fork-head" evidence="6">
    <location>
        <begin position="83"/>
        <end position="201"/>
    </location>
</feature>
<dbReference type="PRINTS" id="PR00053">
    <property type="entry name" value="FORKHEAD"/>
</dbReference>
<dbReference type="EMBL" id="ML120404">
    <property type="protein sequence ID" value="RPA97455.1"/>
    <property type="molecule type" value="Genomic_DNA"/>
</dbReference>
<feature type="domain" description="Fork-head" evidence="8">
    <location>
        <begin position="83"/>
        <end position="201"/>
    </location>
</feature>
<dbReference type="AlphaFoldDB" id="A0A3N4JGQ6"/>
<accession>A0A3N4JGQ6</accession>
<comment type="subcellular location">
    <subcellularLocation>
        <location evidence="1 6">Nucleus</location>
    </subcellularLocation>
</comment>
<dbReference type="Pfam" id="PF00250">
    <property type="entry name" value="Forkhead"/>
    <property type="match status" value="1"/>
</dbReference>
<dbReference type="InterPro" id="IPR036390">
    <property type="entry name" value="WH_DNA-bd_sf"/>
</dbReference>
<gene>
    <name evidence="9" type="ORF">L873DRAFT_1690720</name>
</gene>
<feature type="compositionally biased region" description="Polar residues" evidence="7">
    <location>
        <begin position="23"/>
        <end position="34"/>
    </location>
</feature>
<organism evidence="9 10">
    <name type="scientific">Choiromyces venosus 120613-1</name>
    <dbReference type="NCBI Taxonomy" id="1336337"/>
    <lineage>
        <taxon>Eukaryota</taxon>
        <taxon>Fungi</taxon>
        <taxon>Dikarya</taxon>
        <taxon>Ascomycota</taxon>
        <taxon>Pezizomycotina</taxon>
        <taxon>Pezizomycetes</taxon>
        <taxon>Pezizales</taxon>
        <taxon>Tuberaceae</taxon>
        <taxon>Choiromyces</taxon>
    </lineage>
</organism>
<keyword evidence="3 6" id="KW-0238">DNA-binding</keyword>
<evidence type="ECO:0000256" key="4">
    <source>
        <dbReference type="ARBA" id="ARBA00023163"/>
    </source>
</evidence>
<evidence type="ECO:0000256" key="5">
    <source>
        <dbReference type="ARBA" id="ARBA00023242"/>
    </source>
</evidence>
<evidence type="ECO:0000259" key="8">
    <source>
        <dbReference type="PROSITE" id="PS50039"/>
    </source>
</evidence>
<dbReference type="Gene3D" id="1.10.10.10">
    <property type="entry name" value="Winged helix-like DNA-binding domain superfamily/Winged helix DNA-binding domain"/>
    <property type="match status" value="1"/>
</dbReference>
<feature type="compositionally biased region" description="Acidic residues" evidence="7">
    <location>
        <begin position="35"/>
        <end position="46"/>
    </location>
</feature>
<dbReference type="Proteomes" id="UP000276215">
    <property type="component" value="Unassembled WGS sequence"/>
</dbReference>
<keyword evidence="2" id="KW-0805">Transcription regulation</keyword>